<feature type="compositionally biased region" description="Low complexity" evidence="1">
    <location>
        <begin position="466"/>
        <end position="481"/>
    </location>
</feature>
<reference evidence="2" key="1">
    <citation type="submission" date="2023-03" db="EMBL/GenBank/DDBJ databases">
        <title>Massive genome expansion in bonnet fungi (Mycena s.s.) driven by repeated elements and novel gene families across ecological guilds.</title>
        <authorList>
            <consortium name="Lawrence Berkeley National Laboratory"/>
            <person name="Harder C.B."/>
            <person name="Miyauchi S."/>
            <person name="Viragh M."/>
            <person name="Kuo A."/>
            <person name="Thoen E."/>
            <person name="Andreopoulos B."/>
            <person name="Lu D."/>
            <person name="Skrede I."/>
            <person name="Drula E."/>
            <person name="Henrissat B."/>
            <person name="Morin E."/>
            <person name="Kohler A."/>
            <person name="Barry K."/>
            <person name="LaButti K."/>
            <person name="Morin E."/>
            <person name="Salamov A."/>
            <person name="Lipzen A."/>
            <person name="Mereny Z."/>
            <person name="Hegedus B."/>
            <person name="Baldrian P."/>
            <person name="Stursova M."/>
            <person name="Weitz H."/>
            <person name="Taylor A."/>
            <person name="Grigoriev I.V."/>
            <person name="Nagy L.G."/>
            <person name="Martin F."/>
            <person name="Kauserud H."/>
        </authorList>
    </citation>
    <scope>NUCLEOTIDE SEQUENCE</scope>
    <source>
        <strain evidence="2">CBHHK067</strain>
    </source>
</reference>
<feature type="compositionally biased region" description="Basic and acidic residues" evidence="1">
    <location>
        <begin position="264"/>
        <end position="273"/>
    </location>
</feature>
<feature type="compositionally biased region" description="Pro residues" evidence="1">
    <location>
        <begin position="21"/>
        <end position="34"/>
    </location>
</feature>
<dbReference type="AlphaFoldDB" id="A0AAD7FPY2"/>
<keyword evidence="3" id="KW-1185">Reference proteome</keyword>
<proteinExistence type="predicted"/>
<feature type="compositionally biased region" description="Basic and acidic residues" evidence="1">
    <location>
        <begin position="305"/>
        <end position="321"/>
    </location>
</feature>
<evidence type="ECO:0000313" key="2">
    <source>
        <dbReference type="EMBL" id="KAJ7631827.1"/>
    </source>
</evidence>
<feature type="region of interest" description="Disordered" evidence="1">
    <location>
        <begin position="191"/>
        <end position="417"/>
    </location>
</feature>
<protein>
    <submittedName>
        <fullName evidence="2">Uncharacterized protein</fullName>
    </submittedName>
</protein>
<dbReference type="Proteomes" id="UP001221757">
    <property type="component" value="Unassembled WGS sequence"/>
</dbReference>
<dbReference type="EMBL" id="JARKIE010000501">
    <property type="protein sequence ID" value="KAJ7631827.1"/>
    <property type="molecule type" value="Genomic_DNA"/>
</dbReference>
<organism evidence="2 3">
    <name type="scientific">Mycena rosella</name>
    <name type="common">Pink bonnet</name>
    <name type="synonym">Agaricus rosellus</name>
    <dbReference type="NCBI Taxonomy" id="1033263"/>
    <lineage>
        <taxon>Eukaryota</taxon>
        <taxon>Fungi</taxon>
        <taxon>Dikarya</taxon>
        <taxon>Basidiomycota</taxon>
        <taxon>Agaricomycotina</taxon>
        <taxon>Agaricomycetes</taxon>
        <taxon>Agaricomycetidae</taxon>
        <taxon>Agaricales</taxon>
        <taxon>Marasmiineae</taxon>
        <taxon>Mycenaceae</taxon>
        <taxon>Mycena</taxon>
    </lineage>
</organism>
<feature type="region of interest" description="Disordered" evidence="1">
    <location>
        <begin position="449"/>
        <end position="503"/>
    </location>
</feature>
<feature type="region of interest" description="Disordered" evidence="1">
    <location>
        <begin position="700"/>
        <end position="751"/>
    </location>
</feature>
<name>A0AAD7FPY2_MYCRO</name>
<feature type="region of interest" description="Disordered" evidence="1">
    <location>
        <begin position="1"/>
        <end position="142"/>
    </location>
</feature>
<gene>
    <name evidence="2" type="ORF">B0H17DRAFT_1282872</name>
</gene>
<feature type="compositionally biased region" description="Basic and acidic residues" evidence="1">
    <location>
        <begin position="219"/>
        <end position="231"/>
    </location>
</feature>
<feature type="compositionally biased region" description="Polar residues" evidence="1">
    <location>
        <begin position="1"/>
        <end position="20"/>
    </location>
</feature>
<evidence type="ECO:0000256" key="1">
    <source>
        <dbReference type="SAM" id="MobiDB-lite"/>
    </source>
</evidence>
<comment type="caution">
    <text evidence="2">The sequence shown here is derived from an EMBL/GenBank/DDBJ whole genome shotgun (WGS) entry which is preliminary data.</text>
</comment>
<feature type="compositionally biased region" description="Acidic residues" evidence="1">
    <location>
        <begin position="706"/>
        <end position="722"/>
    </location>
</feature>
<evidence type="ECO:0000313" key="3">
    <source>
        <dbReference type="Proteomes" id="UP001221757"/>
    </source>
</evidence>
<sequence>MSTQQSTGYHTRARTGSGQATPPPPIYGPSPASPSPEVHSSPRPASLDAQSETAGHPDASPKHGLSGADPERGVFASGNSPSTEYPLTEFPSFNDEGGIASGPDEGADDGGWTPVTRRTARTHSPRSNSPLHNNIVSNTPNANITVSTDDIASDSTVARATQEMSSEDLVAIAERYEALAAAARVDLARKTREQTNKSGETAGETGGNSYLFGSVKFDTGPRGKEYSREDQGGSSDRQPNSPPPKVSFSKDEGTENKNAPASDRLTHKGDGDKSGQTNPEIAGMKQQLEELKQMLKASQTPAPPSERKKAQRVVDKLTSEKNKHRATPRRLAAQSFIAKAIRGVSKAVSDPPTPDPSDSSSEGSKESDAGSDSEESEGEKSAAASRHRRMSSRRSSATGGSKMRIRPKEPTAYDGSPNATAFHRLVREAKAYVGHGAAEAEIVVNLSRKPGAGQTSQPRAGGSSGNSGQPSNSHGGSSHSNAYTRPQRGGFRGRGRGRGGRGFGSPRVLYSELALEIAQPFPGEDDVQEGNRFLVYATTETQYVIMDNRTGEDVLIEAESLEDPLFQIGFWYACKRQAALGLNPFQVESTKRYCVDNPDALLVAIETLLDGAHGTSSRFRVTELNEDTLTILDLGWNMSADIPKEFLRNRAFDLFSWFELNAKEVRDEEPRSPSVLGSEPEMVSSDTDFEYLTDCTDPDMPALMDADSDSDSEDGYSTDDTEEKYLSDGTDPEMPPLEQIPELDNSEDEDCDGTKPWRLNGHLRCAVGKWIYSDPSSRRLSLGYVFSKVQWGGALEWHQEVEQ</sequence>
<feature type="compositionally biased region" description="Polar residues" evidence="1">
    <location>
        <begin position="125"/>
        <end position="142"/>
    </location>
</feature>
<accession>A0AAD7FPY2</accession>